<dbReference type="OrthoDB" id="9761056at2"/>
<feature type="transmembrane region" description="Helical" evidence="8">
    <location>
        <begin position="265"/>
        <end position="288"/>
    </location>
</feature>
<keyword evidence="5 8" id="KW-0812">Transmembrane</keyword>
<keyword evidence="6 8" id="KW-1133">Transmembrane helix</keyword>
<comment type="function">
    <text evidence="8">Uptake of L-lactate across the membrane. Can also transport D-lactate and glycolate.</text>
</comment>
<dbReference type="InterPro" id="IPR003804">
    <property type="entry name" value="Lactate_perm"/>
</dbReference>
<feature type="transmembrane region" description="Helical" evidence="8">
    <location>
        <begin position="208"/>
        <end position="229"/>
    </location>
</feature>
<evidence type="ECO:0000256" key="6">
    <source>
        <dbReference type="ARBA" id="ARBA00022989"/>
    </source>
</evidence>
<reference evidence="10" key="2">
    <citation type="submission" date="2015-04" db="EMBL/GenBank/DDBJ databases">
        <title>The complete genome sequence of Erythrobacter sp. s21-N3.</title>
        <authorList>
            <person name="Zhuang L."/>
            <person name="Liu Y."/>
            <person name="Shao Z."/>
        </authorList>
    </citation>
    <scope>NUCLEOTIDE SEQUENCE [LARGE SCALE GENOMIC DNA]</scope>
    <source>
        <strain evidence="10">s21-N3</strain>
    </source>
</reference>
<keyword evidence="8" id="KW-0997">Cell inner membrane</keyword>
<dbReference type="STRING" id="1648404.CP97_05510"/>
<keyword evidence="3 8" id="KW-0813">Transport</keyword>
<dbReference type="GO" id="GO:0015295">
    <property type="term" value="F:solute:proton symporter activity"/>
    <property type="evidence" value="ECO:0007669"/>
    <property type="project" value="TreeGrafter"/>
</dbReference>
<evidence type="ECO:0000313" key="9">
    <source>
        <dbReference type="EMBL" id="AKQ41604.1"/>
    </source>
</evidence>
<feature type="transmembrane region" description="Helical" evidence="8">
    <location>
        <begin position="474"/>
        <end position="493"/>
    </location>
</feature>
<feature type="transmembrane region" description="Helical" evidence="8">
    <location>
        <begin position="141"/>
        <end position="163"/>
    </location>
</feature>
<proteinExistence type="inferred from homology"/>
<feature type="transmembrane region" description="Helical" evidence="8">
    <location>
        <begin position="175"/>
        <end position="196"/>
    </location>
</feature>
<evidence type="ECO:0000256" key="4">
    <source>
        <dbReference type="ARBA" id="ARBA00022475"/>
    </source>
</evidence>
<accession>A0A0H4VES2</accession>
<dbReference type="Pfam" id="PF02652">
    <property type="entry name" value="Lactate_perm"/>
    <property type="match status" value="1"/>
</dbReference>
<evidence type="ECO:0000256" key="8">
    <source>
        <dbReference type="RuleBase" id="RU365092"/>
    </source>
</evidence>
<gene>
    <name evidence="9" type="ORF">CP97_05510</name>
</gene>
<dbReference type="Proteomes" id="UP000059113">
    <property type="component" value="Chromosome"/>
</dbReference>
<comment type="subcellular location">
    <subcellularLocation>
        <location evidence="8">Cell inner membrane</location>
        <topology evidence="8">Multi-pass membrane protein</topology>
    </subcellularLocation>
    <subcellularLocation>
        <location evidence="1">Cell membrane</location>
        <topology evidence="1">Multi-pass membrane protein</topology>
    </subcellularLocation>
</comment>
<protein>
    <recommendedName>
        <fullName evidence="8">L-lactate permease</fullName>
    </recommendedName>
</protein>
<dbReference type="GO" id="GO:0015129">
    <property type="term" value="F:lactate transmembrane transporter activity"/>
    <property type="evidence" value="ECO:0007669"/>
    <property type="project" value="UniProtKB-UniRule"/>
</dbReference>
<evidence type="ECO:0000256" key="1">
    <source>
        <dbReference type="ARBA" id="ARBA00004651"/>
    </source>
</evidence>
<comment type="similarity">
    <text evidence="2 8">Belongs to the lactate permease family.</text>
</comment>
<feature type="transmembrane region" description="Helical" evidence="8">
    <location>
        <begin position="235"/>
        <end position="253"/>
    </location>
</feature>
<evidence type="ECO:0000256" key="7">
    <source>
        <dbReference type="ARBA" id="ARBA00023136"/>
    </source>
</evidence>
<feature type="transmembrane region" description="Helical" evidence="8">
    <location>
        <begin position="351"/>
        <end position="369"/>
    </location>
</feature>
<dbReference type="KEGG" id="ery:CP97_05510"/>
<dbReference type="RefSeq" id="WP_048885116.1">
    <property type="nucleotide sequence ID" value="NZ_CP011310.1"/>
</dbReference>
<dbReference type="EMBL" id="CP011310">
    <property type="protein sequence ID" value="AKQ41604.1"/>
    <property type="molecule type" value="Genomic_DNA"/>
</dbReference>
<feature type="transmembrane region" description="Helical" evidence="8">
    <location>
        <begin position="48"/>
        <end position="76"/>
    </location>
</feature>
<evidence type="ECO:0000256" key="2">
    <source>
        <dbReference type="ARBA" id="ARBA00010100"/>
    </source>
</evidence>
<dbReference type="PATRIC" id="fig|1648404.4.peg.1150"/>
<dbReference type="GO" id="GO:0005886">
    <property type="term" value="C:plasma membrane"/>
    <property type="evidence" value="ECO:0007669"/>
    <property type="project" value="UniProtKB-SubCell"/>
</dbReference>
<comment type="caution">
    <text evidence="8">Lacks conserved residue(s) required for the propagation of feature annotation.</text>
</comment>
<dbReference type="PANTHER" id="PTHR30003:SF0">
    <property type="entry name" value="GLYCOLATE PERMEASE GLCA-RELATED"/>
    <property type="match status" value="1"/>
</dbReference>
<dbReference type="AlphaFoldDB" id="A0A0H4VES2"/>
<reference evidence="9 10" key="1">
    <citation type="journal article" date="2015" name="Int. J. Syst. Evol. Microbiol.">
        <title>Erythrobacter atlanticus sp. nov., a bacterium from ocean sediment able to degrade polycyclic aromatic hydrocarbons.</title>
        <authorList>
            <person name="Zhuang L."/>
            <person name="Liu Y."/>
            <person name="Wang L."/>
            <person name="Wang W."/>
            <person name="Shao Z."/>
        </authorList>
    </citation>
    <scope>NUCLEOTIDE SEQUENCE [LARGE SCALE GENOMIC DNA]</scope>
    <source>
        <strain evidence="10">s21-N3</strain>
    </source>
</reference>
<dbReference type="PANTHER" id="PTHR30003">
    <property type="entry name" value="L-LACTATE PERMEASE"/>
    <property type="match status" value="1"/>
</dbReference>
<evidence type="ECO:0000256" key="5">
    <source>
        <dbReference type="ARBA" id="ARBA00022692"/>
    </source>
</evidence>
<evidence type="ECO:0000313" key="10">
    <source>
        <dbReference type="Proteomes" id="UP000059113"/>
    </source>
</evidence>
<keyword evidence="10" id="KW-1185">Reference proteome</keyword>
<name>A0A0H4VES2_9SPHN</name>
<feature type="transmembrane region" description="Helical" evidence="8">
    <location>
        <begin position="438"/>
        <end position="462"/>
    </location>
</feature>
<organism evidence="9 10">
    <name type="scientific">Aurantiacibacter atlanticus</name>
    <dbReference type="NCBI Taxonomy" id="1648404"/>
    <lineage>
        <taxon>Bacteria</taxon>
        <taxon>Pseudomonadati</taxon>
        <taxon>Pseudomonadota</taxon>
        <taxon>Alphaproteobacteria</taxon>
        <taxon>Sphingomonadales</taxon>
        <taxon>Erythrobacteraceae</taxon>
        <taxon>Aurantiacibacter</taxon>
    </lineage>
</organism>
<keyword evidence="4" id="KW-1003">Cell membrane</keyword>
<keyword evidence="7 8" id="KW-0472">Membrane</keyword>
<evidence type="ECO:0000256" key="3">
    <source>
        <dbReference type="ARBA" id="ARBA00022448"/>
    </source>
</evidence>
<sequence>MAGLALLPFIAFVVLLVGLRRSAAEAGVWSAAGGLAIAVLVFDYPLNSLALAGPALEAVFTSATILWIIFPALCIYEYQQRTGATAEIGRWLASVSTKPQIHALLLAWFFGLFLEGAAGFGTPIALVAPMLVGLGFAPLRALVLALFGHAAGVSFGAVGTPIVPLVETMAADPRTLSLLIMLLHGAIGWMLAMLVFRLARPDDPAMRASWLAPIGAALLFLVPAAVFAWATGPELPTLGGALIGALLFVVVVRRRRMAPAGSIPAGTLAMAAMPYLAVLVLILATRLVPPITSILQEATLEWTLGRNFGGSLAPLYHPGTLLMLSLLIPASANATGRSMLNVTFVAAARRLPPVALALVSVLLLARFMVHSGMIEALALAAAELLGSAWPLASPLTGALGSFVTGSATTSNIVLAEFQVSAASAGNVAPLLALAGQGFGAAIGNIVAPHNIVAGAATVGLIGREGEVLKQTLPVCLLYAVAGGALLLALSALLPMF</sequence>